<dbReference type="Gene3D" id="3.30.450.180">
    <property type="match status" value="1"/>
</dbReference>
<sequence>MSDNELGLFLRTRREDVTPADVGLPAGPRRRTPGLRRAELATLAGVSVEYLIRLEQGRDRHPSSAVLSSLADALRMTPSQRVHMYRLVKGADPGFHCLGGATPNREVRPAVRAVLDQLEPAPAAVINRLGEVLACTEGYHRVMGPLGLLDGGLPASIPRFVFTDERSRAAYPDWEHWADKSVATLKEGPFQSDPQVAALIDELTVTVGAEFTDRLARIPGFADANGIARLIHPDAGSLRFAYERLDLSADDDQHILISLPADATTAAALDTLIGRRPGALRAVSG</sequence>
<organism evidence="2 3">
    <name type="scientific">Nocardia transvalensis</name>
    <dbReference type="NCBI Taxonomy" id="37333"/>
    <lineage>
        <taxon>Bacteria</taxon>
        <taxon>Bacillati</taxon>
        <taxon>Actinomycetota</taxon>
        <taxon>Actinomycetes</taxon>
        <taxon>Mycobacteriales</taxon>
        <taxon>Nocardiaceae</taxon>
        <taxon>Nocardia</taxon>
    </lineage>
</organism>
<feature type="domain" description="HTH cro/C1-type" evidence="1">
    <location>
        <begin position="34"/>
        <end position="81"/>
    </location>
</feature>
<dbReference type="PROSITE" id="PS50943">
    <property type="entry name" value="HTH_CROC1"/>
    <property type="match status" value="1"/>
</dbReference>
<dbReference type="PANTHER" id="PTHR35010">
    <property type="entry name" value="BLL4672 PROTEIN-RELATED"/>
    <property type="match status" value="1"/>
</dbReference>
<dbReference type="Pfam" id="PF17765">
    <property type="entry name" value="MLTR_LBD"/>
    <property type="match status" value="1"/>
</dbReference>
<comment type="caution">
    <text evidence="2">The sequence shown here is derived from an EMBL/GenBank/DDBJ whole genome shotgun (WGS) entry which is preliminary data.</text>
</comment>
<dbReference type="EMBL" id="JACHIT010000001">
    <property type="protein sequence ID" value="MBB5912037.1"/>
    <property type="molecule type" value="Genomic_DNA"/>
</dbReference>
<reference evidence="2 3" key="1">
    <citation type="submission" date="2020-08" db="EMBL/GenBank/DDBJ databases">
        <title>Sequencing the genomes of 1000 actinobacteria strains.</title>
        <authorList>
            <person name="Klenk H.-P."/>
        </authorList>
    </citation>
    <scope>NUCLEOTIDE SEQUENCE [LARGE SCALE GENOMIC DNA]</scope>
    <source>
        <strain evidence="2 3">DSM 43582</strain>
    </source>
</reference>
<evidence type="ECO:0000313" key="2">
    <source>
        <dbReference type="EMBL" id="MBB5912037.1"/>
    </source>
</evidence>
<dbReference type="InterPro" id="IPR010982">
    <property type="entry name" value="Lambda_DNA-bd_dom_sf"/>
</dbReference>
<dbReference type="CDD" id="cd00093">
    <property type="entry name" value="HTH_XRE"/>
    <property type="match status" value="1"/>
</dbReference>
<dbReference type="SUPFAM" id="SSF47413">
    <property type="entry name" value="lambda repressor-like DNA-binding domains"/>
    <property type="match status" value="1"/>
</dbReference>
<dbReference type="Gene3D" id="1.10.260.40">
    <property type="entry name" value="lambda repressor-like DNA-binding domains"/>
    <property type="match status" value="1"/>
</dbReference>
<evidence type="ECO:0000313" key="3">
    <source>
        <dbReference type="Proteomes" id="UP000540412"/>
    </source>
</evidence>
<evidence type="ECO:0000259" key="1">
    <source>
        <dbReference type="PROSITE" id="PS50943"/>
    </source>
</evidence>
<protein>
    <submittedName>
        <fullName evidence="2">Transcriptional regulator with XRE-family HTH domain</fullName>
    </submittedName>
</protein>
<dbReference type="InterPro" id="IPR001387">
    <property type="entry name" value="Cro/C1-type_HTH"/>
</dbReference>
<dbReference type="AlphaFoldDB" id="A0A7W9P9J8"/>
<dbReference type="InterPro" id="IPR041413">
    <property type="entry name" value="MLTR_LBD"/>
</dbReference>
<gene>
    <name evidence="2" type="ORF">BJY24_000904</name>
</gene>
<dbReference type="PANTHER" id="PTHR35010:SF2">
    <property type="entry name" value="BLL4672 PROTEIN"/>
    <property type="match status" value="1"/>
</dbReference>
<keyword evidence="3" id="KW-1185">Reference proteome</keyword>
<dbReference type="SMART" id="SM00530">
    <property type="entry name" value="HTH_XRE"/>
    <property type="match status" value="1"/>
</dbReference>
<dbReference type="Proteomes" id="UP000540412">
    <property type="component" value="Unassembled WGS sequence"/>
</dbReference>
<accession>A0A7W9P9J8</accession>
<dbReference type="Pfam" id="PF13560">
    <property type="entry name" value="HTH_31"/>
    <property type="match status" value="1"/>
</dbReference>
<proteinExistence type="predicted"/>
<dbReference type="GO" id="GO:0003677">
    <property type="term" value="F:DNA binding"/>
    <property type="evidence" value="ECO:0007669"/>
    <property type="project" value="InterPro"/>
</dbReference>
<dbReference type="RefSeq" id="WP_040749989.1">
    <property type="nucleotide sequence ID" value="NZ_JACHIT010000001.1"/>
</dbReference>
<name>A0A7W9P9J8_9NOCA</name>